<proteinExistence type="predicted"/>
<sequence>MKPREYCCCAIPLVNPGIYATLTEQFVLAIVVATLAIATPSIVGAATPSFAPLLFAIVCYVGAAIQIFGFIGVAQEKAIMYRRYVTLHIGITVAAFAIAAVWIIISASRHSTAQSNCEKAFFPVSGTAGTSSEGQTLCNIFAWVDVGIMGGAWVFFGIVQSYFLVVVSSYGSSQRLDHEKYDALNDSTRPLTDDIPMADRGGPWDSRASPDSDSGANRGYGHSRNESTVSTVMGAPIQKERYNDVGYGGYTASTYPPQPQSFGRQGSTGTTPSPPGNAYTQEPQPTPQFSSYYHSAGGGIEQPAQSQVHPGQF</sequence>
<evidence type="ECO:0000313" key="1">
    <source>
        <dbReference type="EMBL" id="KAH7911963.1"/>
    </source>
</evidence>
<evidence type="ECO:0000313" key="2">
    <source>
        <dbReference type="Proteomes" id="UP000790377"/>
    </source>
</evidence>
<name>A0ACB8AFN3_9AGAM</name>
<comment type="caution">
    <text evidence="1">The sequence shown here is derived from an EMBL/GenBank/DDBJ whole genome shotgun (WGS) entry which is preliminary data.</text>
</comment>
<reference evidence="1" key="1">
    <citation type="journal article" date="2021" name="New Phytol.">
        <title>Evolutionary innovations through gain and loss of genes in the ectomycorrhizal Boletales.</title>
        <authorList>
            <person name="Wu G."/>
            <person name="Miyauchi S."/>
            <person name="Morin E."/>
            <person name="Kuo A."/>
            <person name="Drula E."/>
            <person name="Varga T."/>
            <person name="Kohler A."/>
            <person name="Feng B."/>
            <person name="Cao Y."/>
            <person name="Lipzen A."/>
            <person name="Daum C."/>
            <person name="Hundley H."/>
            <person name="Pangilinan J."/>
            <person name="Johnson J."/>
            <person name="Barry K."/>
            <person name="LaButti K."/>
            <person name="Ng V."/>
            <person name="Ahrendt S."/>
            <person name="Min B."/>
            <person name="Choi I.G."/>
            <person name="Park H."/>
            <person name="Plett J.M."/>
            <person name="Magnuson J."/>
            <person name="Spatafora J.W."/>
            <person name="Nagy L.G."/>
            <person name="Henrissat B."/>
            <person name="Grigoriev I.V."/>
            <person name="Yang Z.L."/>
            <person name="Xu J."/>
            <person name="Martin F.M."/>
        </authorList>
    </citation>
    <scope>NUCLEOTIDE SEQUENCE</scope>
    <source>
        <strain evidence="1">ATCC 28755</strain>
    </source>
</reference>
<organism evidence="1 2">
    <name type="scientific">Hygrophoropsis aurantiaca</name>
    <dbReference type="NCBI Taxonomy" id="72124"/>
    <lineage>
        <taxon>Eukaryota</taxon>
        <taxon>Fungi</taxon>
        <taxon>Dikarya</taxon>
        <taxon>Basidiomycota</taxon>
        <taxon>Agaricomycotina</taxon>
        <taxon>Agaricomycetes</taxon>
        <taxon>Agaricomycetidae</taxon>
        <taxon>Boletales</taxon>
        <taxon>Coniophorineae</taxon>
        <taxon>Hygrophoropsidaceae</taxon>
        <taxon>Hygrophoropsis</taxon>
    </lineage>
</organism>
<keyword evidence="2" id="KW-1185">Reference proteome</keyword>
<protein>
    <submittedName>
        <fullName evidence="1">Uncharacterized protein</fullName>
    </submittedName>
</protein>
<accession>A0ACB8AFN3</accession>
<dbReference type="EMBL" id="MU267663">
    <property type="protein sequence ID" value="KAH7911963.1"/>
    <property type="molecule type" value="Genomic_DNA"/>
</dbReference>
<gene>
    <name evidence="1" type="ORF">BJ138DRAFT_1149506</name>
</gene>
<dbReference type="Proteomes" id="UP000790377">
    <property type="component" value="Unassembled WGS sequence"/>
</dbReference>